<evidence type="ECO:0000256" key="7">
    <source>
        <dbReference type="PIRSR" id="PIRSR602481-1"/>
    </source>
</evidence>
<evidence type="ECO:0000256" key="3">
    <source>
        <dbReference type="ARBA" id="ARBA00022833"/>
    </source>
</evidence>
<dbReference type="Gene3D" id="3.30.1490.190">
    <property type="match status" value="1"/>
</dbReference>
<keyword evidence="2" id="KW-0678">Repressor</keyword>
<reference evidence="8 9" key="1">
    <citation type="submission" date="2016-03" db="EMBL/GenBank/DDBJ databases">
        <title>Genome sequence of Variovorax paradoxus KB5.</title>
        <authorList>
            <person name="Jeong H."/>
            <person name="Hong C.E."/>
            <person name="Jo S.H."/>
            <person name="Park J.M."/>
        </authorList>
    </citation>
    <scope>NUCLEOTIDE SEQUENCE [LARGE SCALE GENOMIC DNA]</scope>
    <source>
        <strain evidence="8 9">KB5</strain>
    </source>
</reference>
<feature type="binding site" evidence="7">
    <location>
        <position position="113"/>
    </location>
    <ligand>
        <name>Zn(2+)</name>
        <dbReference type="ChEBI" id="CHEBI:29105"/>
    </ligand>
</feature>
<evidence type="ECO:0000256" key="5">
    <source>
        <dbReference type="ARBA" id="ARBA00023125"/>
    </source>
</evidence>
<dbReference type="GO" id="GO:0008270">
    <property type="term" value="F:zinc ion binding"/>
    <property type="evidence" value="ECO:0007669"/>
    <property type="project" value="TreeGrafter"/>
</dbReference>
<dbReference type="AlphaFoldDB" id="A0AA91DGZ8"/>
<dbReference type="InterPro" id="IPR036390">
    <property type="entry name" value="WH_DNA-bd_sf"/>
</dbReference>
<dbReference type="Pfam" id="PF01475">
    <property type="entry name" value="FUR"/>
    <property type="match status" value="1"/>
</dbReference>
<dbReference type="GO" id="GO:0003700">
    <property type="term" value="F:DNA-binding transcription factor activity"/>
    <property type="evidence" value="ECO:0007669"/>
    <property type="project" value="InterPro"/>
</dbReference>
<protein>
    <submittedName>
        <fullName evidence="8">Fe2+/Zn2+ uptake regulation protein</fullName>
    </submittedName>
</protein>
<dbReference type="PANTHER" id="PTHR33202">
    <property type="entry name" value="ZINC UPTAKE REGULATION PROTEIN"/>
    <property type="match status" value="1"/>
</dbReference>
<dbReference type="EMBL" id="LVHG01000102">
    <property type="protein sequence ID" value="OAK55830.1"/>
    <property type="molecule type" value="Genomic_DNA"/>
</dbReference>
<feature type="binding site" evidence="7">
    <location>
        <position position="157"/>
    </location>
    <ligand>
        <name>Zn(2+)</name>
        <dbReference type="ChEBI" id="CHEBI:29105"/>
    </ligand>
</feature>
<sequence length="162" mass="17536">MKTTTSQPKPPLDASAAAAPFDSERLLRDSGLRVTRAAQTVLELLKRSSQPLTHEEVAAAYTAAAGEAPDRVTVYRVLDRLVEAGLCDRRVGADRVNRFSRHVEAASGNTFECDQCHKVLALPSDPELPKVMGRLGKALRKQGIDTRNTALTLHGTCGECAR</sequence>
<feature type="binding site" evidence="7">
    <location>
        <position position="116"/>
    </location>
    <ligand>
        <name>Zn(2+)</name>
        <dbReference type="ChEBI" id="CHEBI:29105"/>
    </ligand>
</feature>
<keyword evidence="5" id="KW-0238">DNA-binding</keyword>
<keyword evidence="6" id="KW-0804">Transcription</keyword>
<organism evidence="8 9">
    <name type="scientific">Variovorax paradoxus</name>
    <dbReference type="NCBI Taxonomy" id="34073"/>
    <lineage>
        <taxon>Bacteria</taxon>
        <taxon>Pseudomonadati</taxon>
        <taxon>Pseudomonadota</taxon>
        <taxon>Betaproteobacteria</taxon>
        <taxon>Burkholderiales</taxon>
        <taxon>Comamonadaceae</taxon>
        <taxon>Variovorax</taxon>
    </lineage>
</organism>
<keyword evidence="7" id="KW-0479">Metal-binding</keyword>
<gene>
    <name evidence="8" type="ORF">A3K87_31415</name>
</gene>
<dbReference type="GO" id="GO:0000976">
    <property type="term" value="F:transcription cis-regulatory region binding"/>
    <property type="evidence" value="ECO:0007669"/>
    <property type="project" value="TreeGrafter"/>
</dbReference>
<dbReference type="InterPro" id="IPR002481">
    <property type="entry name" value="FUR"/>
</dbReference>
<name>A0AA91DGZ8_VARPD</name>
<dbReference type="RefSeq" id="WP_081271518.1">
    <property type="nucleotide sequence ID" value="NZ_LVHG01000102.1"/>
</dbReference>
<dbReference type="SUPFAM" id="SSF46785">
    <property type="entry name" value="Winged helix' DNA-binding domain"/>
    <property type="match status" value="1"/>
</dbReference>
<keyword evidence="4" id="KW-0805">Transcription regulation</keyword>
<keyword evidence="3 7" id="KW-0862">Zinc</keyword>
<evidence type="ECO:0000313" key="8">
    <source>
        <dbReference type="EMBL" id="OAK55830.1"/>
    </source>
</evidence>
<dbReference type="Gene3D" id="1.10.10.10">
    <property type="entry name" value="Winged helix-like DNA-binding domain superfamily/Winged helix DNA-binding domain"/>
    <property type="match status" value="1"/>
</dbReference>
<dbReference type="GO" id="GO:1900376">
    <property type="term" value="P:regulation of secondary metabolite biosynthetic process"/>
    <property type="evidence" value="ECO:0007669"/>
    <property type="project" value="TreeGrafter"/>
</dbReference>
<comment type="similarity">
    <text evidence="1">Belongs to the Fur family.</text>
</comment>
<comment type="cofactor">
    <cofactor evidence="7">
        <name>Zn(2+)</name>
        <dbReference type="ChEBI" id="CHEBI:29105"/>
    </cofactor>
    <text evidence="7">Binds 1 zinc ion per subunit.</text>
</comment>
<dbReference type="InterPro" id="IPR036388">
    <property type="entry name" value="WH-like_DNA-bd_sf"/>
</dbReference>
<evidence type="ECO:0000256" key="1">
    <source>
        <dbReference type="ARBA" id="ARBA00007957"/>
    </source>
</evidence>
<evidence type="ECO:0000313" key="9">
    <source>
        <dbReference type="Proteomes" id="UP000077852"/>
    </source>
</evidence>
<accession>A0AA91DGZ8</accession>
<dbReference type="Proteomes" id="UP000077852">
    <property type="component" value="Unassembled WGS sequence"/>
</dbReference>
<dbReference type="InterPro" id="IPR043135">
    <property type="entry name" value="Fur_C"/>
</dbReference>
<evidence type="ECO:0000256" key="4">
    <source>
        <dbReference type="ARBA" id="ARBA00023015"/>
    </source>
</evidence>
<dbReference type="PANTHER" id="PTHR33202:SF7">
    <property type="entry name" value="FERRIC UPTAKE REGULATION PROTEIN"/>
    <property type="match status" value="1"/>
</dbReference>
<dbReference type="GO" id="GO:0045892">
    <property type="term" value="P:negative regulation of DNA-templated transcription"/>
    <property type="evidence" value="ECO:0007669"/>
    <property type="project" value="TreeGrafter"/>
</dbReference>
<proteinExistence type="inferred from homology"/>
<evidence type="ECO:0000256" key="2">
    <source>
        <dbReference type="ARBA" id="ARBA00022491"/>
    </source>
</evidence>
<evidence type="ECO:0000256" key="6">
    <source>
        <dbReference type="ARBA" id="ARBA00023163"/>
    </source>
</evidence>
<comment type="caution">
    <text evidence="8">The sequence shown here is derived from an EMBL/GenBank/DDBJ whole genome shotgun (WGS) entry which is preliminary data.</text>
</comment>
<feature type="binding site" evidence="7">
    <location>
        <position position="160"/>
    </location>
    <ligand>
        <name>Zn(2+)</name>
        <dbReference type="ChEBI" id="CHEBI:29105"/>
    </ligand>
</feature>